<evidence type="ECO:0000313" key="1">
    <source>
        <dbReference type="EnsemblPlants" id="Solyc11g045210.2.1"/>
    </source>
</evidence>
<dbReference type="Proteomes" id="UP000004994">
    <property type="component" value="Chromosome 11"/>
</dbReference>
<dbReference type="InParanoid" id="A0A3Q7IWQ8"/>
<dbReference type="KEGG" id="sly:101257729"/>
<dbReference type="Pfam" id="PF14953">
    <property type="entry name" value="DUF4504"/>
    <property type="match status" value="1"/>
</dbReference>
<name>A0A3Q7IWQ8_SOLLC</name>
<protein>
    <submittedName>
        <fullName evidence="1">Uncharacterized protein</fullName>
    </submittedName>
</protein>
<organism evidence="1">
    <name type="scientific">Solanum lycopersicum</name>
    <name type="common">Tomato</name>
    <name type="synonym">Lycopersicon esculentum</name>
    <dbReference type="NCBI Taxonomy" id="4081"/>
    <lineage>
        <taxon>Eukaryota</taxon>
        <taxon>Viridiplantae</taxon>
        <taxon>Streptophyta</taxon>
        <taxon>Embryophyta</taxon>
        <taxon>Tracheophyta</taxon>
        <taxon>Spermatophyta</taxon>
        <taxon>Magnoliopsida</taxon>
        <taxon>eudicotyledons</taxon>
        <taxon>Gunneridae</taxon>
        <taxon>Pentapetalae</taxon>
        <taxon>asterids</taxon>
        <taxon>lamiids</taxon>
        <taxon>Solanales</taxon>
        <taxon>Solanaceae</taxon>
        <taxon>Solanoideae</taxon>
        <taxon>Solaneae</taxon>
        <taxon>Solanum</taxon>
        <taxon>Solanum subgen. Lycopersicon</taxon>
    </lineage>
</organism>
<dbReference type="GeneID" id="101257729"/>
<dbReference type="Gramene" id="Solyc11g045210.2.1">
    <property type="protein sequence ID" value="Solyc11g045210.2.1"/>
    <property type="gene ID" value="Solyc11g045210.2"/>
</dbReference>
<sequence>MEVADLETVLKTLESALSQIKWRLKLSSKRRLETDILALCTEMRPVVMVDYGGKMPELQERLCAFLKHCKEDCSIFKPLHVMVIEDMIYLVHARAFAEFVKSSLNLETRLIFVDLEHDPPKMITQAEESCLAAELVLAQKTFSSIFSENGIKMDHLEHQKPEVKANTDSSLYKPTSSLSSDVIDLSDCIKDSHVTAPTLNGWLLGYPIVYLFGMAHIENAIYNLSTKSLNLFQVLVCRSARCNKGSQAQKEELMSFSVPYDLSLEGMDEPWVETFLTRIKAKQERCNQIWTSLQMEVNSCYPQAIALYIRTGPPQAIA</sequence>
<reference evidence="1" key="2">
    <citation type="submission" date="2019-01" db="UniProtKB">
        <authorList>
            <consortium name="EnsemblPlants"/>
        </authorList>
    </citation>
    <scope>IDENTIFICATION</scope>
    <source>
        <strain evidence="1">cv. Heinz 1706</strain>
    </source>
</reference>
<keyword evidence="2" id="KW-1185">Reference proteome</keyword>
<dbReference type="EnsemblPlants" id="Solyc11g045210.2.1">
    <property type="protein sequence ID" value="Solyc11g045210.2.1"/>
    <property type="gene ID" value="Solyc11g045210.2"/>
</dbReference>
<proteinExistence type="predicted"/>
<accession>A0A3Q7IWQ8</accession>
<dbReference type="OrthoDB" id="2395010at2759"/>
<reference evidence="1" key="1">
    <citation type="journal article" date="2012" name="Nature">
        <title>The tomato genome sequence provides insights into fleshy fruit evolution.</title>
        <authorList>
            <consortium name="Tomato Genome Consortium"/>
        </authorList>
    </citation>
    <scope>NUCLEOTIDE SEQUENCE [LARGE SCALE GENOMIC DNA]</scope>
    <source>
        <strain evidence="1">cv. Heinz 1706</strain>
    </source>
</reference>
<dbReference type="FunCoup" id="A0A3Q7IWQ8">
    <property type="interactions" value="181"/>
</dbReference>
<gene>
    <name evidence="1" type="primary">LOC101257729</name>
</gene>
<dbReference type="STRING" id="4081.A0A3Q7IWQ8"/>
<dbReference type="OMA" id="YLFGMAH"/>
<dbReference type="InterPro" id="IPR027850">
    <property type="entry name" value="DUF4504"/>
</dbReference>
<evidence type="ECO:0000313" key="2">
    <source>
        <dbReference type="Proteomes" id="UP000004994"/>
    </source>
</evidence>
<dbReference type="RefSeq" id="XP_004250767.1">
    <property type="nucleotide sequence ID" value="XM_004250719.5"/>
</dbReference>
<dbReference type="PANTHER" id="PTHR31366">
    <property type="entry name" value="UPF0739 PROTEIN C1ORF74"/>
    <property type="match status" value="1"/>
</dbReference>
<dbReference type="AlphaFoldDB" id="A0A3Q7IWQ8"/>
<dbReference type="PANTHER" id="PTHR31366:SF2">
    <property type="entry name" value="UPF0739 PROTEIN C1ORF74"/>
    <property type="match status" value="1"/>
</dbReference>
<dbReference type="PaxDb" id="4081-Solyc11g045210.1.1"/>